<feature type="region of interest" description="Disordered" evidence="1">
    <location>
        <begin position="447"/>
        <end position="485"/>
    </location>
</feature>
<dbReference type="Proteomes" id="UP000054561">
    <property type="component" value="Unassembled WGS sequence"/>
</dbReference>
<feature type="compositionally biased region" description="Polar residues" evidence="1">
    <location>
        <begin position="473"/>
        <end position="482"/>
    </location>
</feature>
<dbReference type="EMBL" id="KQ001688">
    <property type="protein sequence ID" value="KJP86663.1"/>
    <property type="molecule type" value="Genomic_DNA"/>
</dbReference>
<protein>
    <submittedName>
        <fullName evidence="2">Uncharacterized protein</fullName>
    </submittedName>
</protein>
<feature type="compositionally biased region" description="Basic and acidic residues" evidence="1">
    <location>
        <begin position="69"/>
        <end position="83"/>
    </location>
</feature>
<organism evidence="2 3">
    <name type="scientific">Plasmodium fragile</name>
    <dbReference type="NCBI Taxonomy" id="5857"/>
    <lineage>
        <taxon>Eukaryota</taxon>
        <taxon>Sar</taxon>
        <taxon>Alveolata</taxon>
        <taxon>Apicomplexa</taxon>
        <taxon>Aconoidasida</taxon>
        <taxon>Haemosporida</taxon>
        <taxon>Plasmodiidae</taxon>
        <taxon>Plasmodium</taxon>
        <taxon>Plasmodium (Plasmodium)</taxon>
    </lineage>
</organism>
<feature type="region of interest" description="Disordered" evidence="1">
    <location>
        <begin position="39"/>
        <end position="95"/>
    </location>
</feature>
<dbReference type="VEuPathDB" id="PlasmoDB:AK88_03670"/>
<evidence type="ECO:0000256" key="1">
    <source>
        <dbReference type="SAM" id="MobiDB-lite"/>
    </source>
</evidence>
<keyword evidence="3" id="KW-1185">Reference proteome</keyword>
<dbReference type="OMA" id="REKNHIT"/>
<feature type="compositionally biased region" description="Basic and acidic residues" evidence="1">
    <location>
        <begin position="176"/>
        <end position="194"/>
    </location>
</feature>
<dbReference type="RefSeq" id="XP_012336703.1">
    <property type="nucleotide sequence ID" value="XM_012481280.1"/>
</dbReference>
<dbReference type="AlphaFoldDB" id="A0A0D9QI97"/>
<evidence type="ECO:0000313" key="3">
    <source>
        <dbReference type="Proteomes" id="UP000054561"/>
    </source>
</evidence>
<feature type="region of interest" description="Disordered" evidence="1">
    <location>
        <begin position="168"/>
        <end position="198"/>
    </location>
</feature>
<dbReference type="OrthoDB" id="270651at2759"/>
<name>A0A0D9QI97_PLAFR</name>
<reference evidence="2 3" key="1">
    <citation type="submission" date="2014-03" db="EMBL/GenBank/DDBJ databases">
        <title>The Genome Sequence of Plasmodium fragile nilgiri.</title>
        <authorList>
            <consortium name="The Broad Institute Genomics Platform"/>
            <consortium name="The Broad Institute Genome Sequencing Center for Infectious Disease"/>
            <person name="Neafsey D."/>
            <person name="Duraisingh M."/>
            <person name="Young S.K."/>
            <person name="Zeng Q."/>
            <person name="Gargeya S."/>
            <person name="Abouelleil A."/>
            <person name="Alvarado L."/>
            <person name="Chapman S.B."/>
            <person name="Gainer-Dewar J."/>
            <person name="Goldberg J."/>
            <person name="Griggs A."/>
            <person name="Gujja S."/>
            <person name="Hansen M."/>
            <person name="Howarth C."/>
            <person name="Imamovic A."/>
            <person name="Larimer J."/>
            <person name="Pearson M."/>
            <person name="Poon T.W."/>
            <person name="Priest M."/>
            <person name="Roberts A."/>
            <person name="Saif S."/>
            <person name="Shea T."/>
            <person name="Sykes S."/>
            <person name="Wortman J."/>
            <person name="Nusbaum C."/>
            <person name="Birren B."/>
        </authorList>
    </citation>
    <scope>NUCLEOTIDE SEQUENCE [LARGE SCALE GENOMIC DNA]</scope>
    <source>
        <strain evidence="3">nilgiri</strain>
    </source>
</reference>
<feature type="compositionally biased region" description="Low complexity" evidence="1">
    <location>
        <begin position="452"/>
        <end position="463"/>
    </location>
</feature>
<dbReference type="GeneID" id="24268984"/>
<gene>
    <name evidence="2" type="ORF">AK88_03670</name>
</gene>
<sequence length="670" mass="75383">MLYFRIRRGQEYLLSLNRRVGGRNSGMGTMARLFLSSVGGRTPPSAGGGTEGVATRQKVPAPEVPNVEGRGRDAAKQHPRADRPASLPSTEADDDAVTKEIYKKILREHKLLRGRRTSINDNKKKKSSDMVRSARSTTSVDMHTSRIREMGQEKVLSLVKSQSRGEIQIEANNGQVEKRKDLTNGDPPGGKKPDGLIPRKANHIVMKPKTDTSVECTQDKNINNMLNISKHNKISISEKKKNDHFFKIFFSSKKVKIIKSQNHPIFIHLYKLATDGKYREKQQKILLTCKKMILEREKNHIARIYTNSIDNLKDFRCFDNFILLSNRLLKRVAFLYSFKNGVLAEVAHTFQYDDVGLPRLALCFYNVNCGGGGRSYENVKGEGVEGEYAGGGDHPDVETNLFNRRTPTGVSTELLCNGDIGTLIRSCFLLKWQCVFNVEGLGHMQRGKTKASKVSPSSSASPSLEAARGGSTGWPNVTTPRSATRKKPNINDIYNIDFFHPLTLRASAGHLLDIPYKKIAFTELLKYARENKILLLKYRMGGREGIDRDRDQSCYDNGGELYVHYGGGSHSEQMKPFLNLLAKAKGVFLLLDNCNNIEKEYPVVDPNYVHTGPNIPHSNEDRTFERVYYVNLVNNKEEPLGVVAAYSILMYILKTNFFRHVPQSCYVCAE</sequence>
<proteinExistence type="predicted"/>
<evidence type="ECO:0000313" key="2">
    <source>
        <dbReference type="EMBL" id="KJP86663.1"/>
    </source>
</evidence>
<accession>A0A0D9QI97</accession>
<feature type="region of interest" description="Disordered" evidence="1">
    <location>
        <begin position="117"/>
        <end position="143"/>
    </location>
</feature>